<keyword evidence="2" id="KW-1185">Reference proteome</keyword>
<dbReference type="AlphaFoldDB" id="A0A4Y2RNB6"/>
<reference evidence="1 2" key="1">
    <citation type="journal article" date="2019" name="Sci. Rep.">
        <title>Orb-weaving spider Araneus ventricosus genome elucidates the spidroin gene catalogue.</title>
        <authorList>
            <person name="Kono N."/>
            <person name="Nakamura H."/>
            <person name="Ohtoshi R."/>
            <person name="Moran D.A.P."/>
            <person name="Shinohara A."/>
            <person name="Yoshida Y."/>
            <person name="Fujiwara M."/>
            <person name="Mori M."/>
            <person name="Tomita M."/>
            <person name="Arakawa K."/>
        </authorList>
    </citation>
    <scope>NUCLEOTIDE SEQUENCE [LARGE SCALE GENOMIC DNA]</scope>
</reference>
<protein>
    <submittedName>
        <fullName evidence="1">Uncharacterized protein</fullName>
    </submittedName>
</protein>
<dbReference type="OrthoDB" id="7700249at2759"/>
<dbReference type="Proteomes" id="UP000499080">
    <property type="component" value="Unassembled WGS sequence"/>
</dbReference>
<name>A0A4Y2RNB6_ARAVE</name>
<organism evidence="1 2">
    <name type="scientific">Araneus ventricosus</name>
    <name type="common">Orbweaver spider</name>
    <name type="synonym">Epeira ventricosa</name>
    <dbReference type="NCBI Taxonomy" id="182803"/>
    <lineage>
        <taxon>Eukaryota</taxon>
        <taxon>Metazoa</taxon>
        <taxon>Ecdysozoa</taxon>
        <taxon>Arthropoda</taxon>
        <taxon>Chelicerata</taxon>
        <taxon>Arachnida</taxon>
        <taxon>Araneae</taxon>
        <taxon>Araneomorphae</taxon>
        <taxon>Entelegynae</taxon>
        <taxon>Araneoidea</taxon>
        <taxon>Araneidae</taxon>
        <taxon>Araneus</taxon>
    </lineage>
</organism>
<gene>
    <name evidence="1" type="ORF">AVEN_11239_1</name>
</gene>
<proteinExistence type="predicted"/>
<evidence type="ECO:0000313" key="1">
    <source>
        <dbReference type="EMBL" id="GBN76900.1"/>
    </source>
</evidence>
<evidence type="ECO:0000313" key="2">
    <source>
        <dbReference type="Proteomes" id="UP000499080"/>
    </source>
</evidence>
<accession>A0A4Y2RNB6</accession>
<dbReference type="PANTHER" id="PTHR31025">
    <property type="entry name" value="SI:CH211-196P9.1-RELATED"/>
    <property type="match status" value="1"/>
</dbReference>
<dbReference type="EMBL" id="BGPR01017673">
    <property type="protein sequence ID" value="GBN76900.1"/>
    <property type="molecule type" value="Genomic_DNA"/>
</dbReference>
<comment type="caution">
    <text evidence="1">The sequence shown here is derived from an EMBL/GenBank/DDBJ whole genome shotgun (WGS) entry which is preliminary data.</text>
</comment>
<dbReference type="PANTHER" id="PTHR31025:SF22">
    <property type="entry name" value="IP13529P"/>
    <property type="match status" value="1"/>
</dbReference>
<sequence>MAFSEINTTKPEESNRSLLKSPLENCEQVISRNSVFEIPYNKIPKSAISKLEKEKRTTPAEKRQIVRIVVAELLETVPAPRKSQLEPIAKEIVGKYPRSFSDYTGDSVIGNPYQLDPVCTVFVEKIPLEPMITLNDAIHTWSSSFYLFSLVYPEECCATLEFIQRALLSINPNEKGTKMAKRFGKRVSIHPKVLKLLNKLRDFNSSWQL</sequence>